<dbReference type="InterPro" id="IPR024163">
    <property type="entry name" value="Aerotolerance_reg_N"/>
</dbReference>
<dbReference type="AlphaFoldDB" id="A0A2T2YK34"/>
<feature type="transmembrane region" description="Helical" evidence="1">
    <location>
        <begin position="57"/>
        <end position="79"/>
    </location>
</feature>
<keyword evidence="4" id="KW-1185">Reference proteome</keyword>
<dbReference type="RefSeq" id="WP_106932043.1">
    <property type="nucleotide sequence ID" value="NZ_PYFT01000001.1"/>
</dbReference>
<sequence>MLQLLSSFWFIALAGLLVPVLIHLWNKKPPRVIKVGSIKWLAATASKKARSLRFQDWPLLLLRCLLLTVLVLFLVQPVWRQTLPPKSQKYVWVAPELLITPNLPLIQNTLDSLTQQNYELRQLRNTFPLLSAEDWINIKQGKLLIKADSGATNYWTLVQQLSHKFSTALEHLIFTPNNLNNFAGRRPVLNNTIHWVTIPTNQNKIWVQEAFPSNVDSLTVLLGRSTSSETRFTPYPFAKPISNQTVTIPDAPALLFSQEGKRAFLKIRNTPEIIEVEKDSMRVAIIYNQSRQADAGYVRATLEALRSYTHRPVAVQLSTTLNNLNSKADFLFWLSDAAIPDNIKLKLAQGLFIFKDVPTGIKSTTANWLTVTGWPASIRLSKHAPISRENSLQSWKNNYGESILHFVPAGKGGTYYFASRFNSQWNSLPESSYFPEILSSLLWPEPTIKYDARLIAETQVQPVIRRPTSHIVSENIHLRDLKYWFLLLAAILFLLERMVSFQKARV</sequence>
<dbReference type="NCBIfam" id="TIGR02226">
    <property type="entry name" value="two_anch"/>
    <property type="match status" value="1"/>
</dbReference>
<accession>A0A2T2YK34</accession>
<reference evidence="3 4" key="1">
    <citation type="submission" date="2018-03" db="EMBL/GenBank/DDBJ databases">
        <title>Adhaeribacter sp. HMF7605 Genome sequencing and assembly.</title>
        <authorList>
            <person name="Kang H."/>
            <person name="Kang J."/>
            <person name="Cha I."/>
            <person name="Kim H."/>
            <person name="Joh K."/>
        </authorList>
    </citation>
    <scope>NUCLEOTIDE SEQUENCE [LARGE SCALE GENOMIC DNA]</scope>
    <source>
        <strain evidence="3 4">HMF7605</strain>
    </source>
</reference>
<dbReference type="PANTHER" id="PTHR37464:SF1">
    <property type="entry name" value="BLL2463 PROTEIN"/>
    <property type="match status" value="1"/>
</dbReference>
<keyword evidence="1" id="KW-0812">Transmembrane</keyword>
<evidence type="ECO:0000259" key="2">
    <source>
        <dbReference type="Pfam" id="PF07584"/>
    </source>
</evidence>
<comment type="caution">
    <text evidence="3">The sequence shown here is derived from an EMBL/GenBank/DDBJ whole genome shotgun (WGS) entry which is preliminary data.</text>
</comment>
<protein>
    <recommendedName>
        <fullName evidence="2">Aerotolerance regulator N-terminal domain-containing protein</fullName>
    </recommendedName>
</protein>
<name>A0A2T2YK34_9BACT</name>
<dbReference type="Proteomes" id="UP000240357">
    <property type="component" value="Unassembled WGS sequence"/>
</dbReference>
<gene>
    <name evidence="3" type="ORF">AHMF7605_21340</name>
</gene>
<evidence type="ECO:0000313" key="3">
    <source>
        <dbReference type="EMBL" id="PSR55862.1"/>
    </source>
</evidence>
<evidence type="ECO:0000256" key="1">
    <source>
        <dbReference type="SAM" id="Phobius"/>
    </source>
</evidence>
<dbReference type="PANTHER" id="PTHR37464">
    <property type="entry name" value="BLL2463 PROTEIN"/>
    <property type="match status" value="1"/>
</dbReference>
<keyword evidence="1" id="KW-0472">Membrane</keyword>
<organism evidence="3 4">
    <name type="scientific">Adhaeribacter arboris</name>
    <dbReference type="NCBI Taxonomy" id="2072846"/>
    <lineage>
        <taxon>Bacteria</taxon>
        <taxon>Pseudomonadati</taxon>
        <taxon>Bacteroidota</taxon>
        <taxon>Cytophagia</taxon>
        <taxon>Cytophagales</taxon>
        <taxon>Hymenobacteraceae</taxon>
        <taxon>Adhaeribacter</taxon>
    </lineage>
</organism>
<dbReference type="EMBL" id="PYFT01000001">
    <property type="protein sequence ID" value="PSR55862.1"/>
    <property type="molecule type" value="Genomic_DNA"/>
</dbReference>
<proteinExistence type="predicted"/>
<evidence type="ECO:0000313" key="4">
    <source>
        <dbReference type="Proteomes" id="UP000240357"/>
    </source>
</evidence>
<dbReference type="OrthoDB" id="890881at2"/>
<keyword evidence="1" id="KW-1133">Transmembrane helix</keyword>
<dbReference type="InterPro" id="IPR011933">
    <property type="entry name" value="Double_TM_dom"/>
</dbReference>
<dbReference type="Pfam" id="PF07584">
    <property type="entry name" value="BatA"/>
    <property type="match status" value="1"/>
</dbReference>
<feature type="transmembrane region" description="Helical" evidence="1">
    <location>
        <begin position="6"/>
        <end position="25"/>
    </location>
</feature>
<feature type="domain" description="Aerotolerance regulator N-terminal" evidence="2">
    <location>
        <begin position="1"/>
        <end position="77"/>
    </location>
</feature>